<organism evidence="1">
    <name type="scientific">Arundo donax</name>
    <name type="common">Giant reed</name>
    <name type="synonym">Donax arundinaceus</name>
    <dbReference type="NCBI Taxonomy" id="35708"/>
    <lineage>
        <taxon>Eukaryota</taxon>
        <taxon>Viridiplantae</taxon>
        <taxon>Streptophyta</taxon>
        <taxon>Embryophyta</taxon>
        <taxon>Tracheophyta</taxon>
        <taxon>Spermatophyta</taxon>
        <taxon>Magnoliopsida</taxon>
        <taxon>Liliopsida</taxon>
        <taxon>Poales</taxon>
        <taxon>Poaceae</taxon>
        <taxon>PACMAD clade</taxon>
        <taxon>Arundinoideae</taxon>
        <taxon>Arundineae</taxon>
        <taxon>Arundo</taxon>
    </lineage>
</organism>
<name>A0A0A9FNE5_ARUDO</name>
<accession>A0A0A9FNE5</accession>
<reference evidence="1" key="1">
    <citation type="submission" date="2014-09" db="EMBL/GenBank/DDBJ databases">
        <authorList>
            <person name="Magalhaes I.L.F."/>
            <person name="Oliveira U."/>
            <person name="Santos F.R."/>
            <person name="Vidigal T.H.D.A."/>
            <person name="Brescovit A.D."/>
            <person name="Santos A.J."/>
        </authorList>
    </citation>
    <scope>NUCLEOTIDE SEQUENCE</scope>
    <source>
        <tissue evidence="1">Shoot tissue taken approximately 20 cm above the soil surface</tissue>
    </source>
</reference>
<protein>
    <submittedName>
        <fullName evidence="1">Uncharacterized protein</fullName>
    </submittedName>
</protein>
<dbReference type="AlphaFoldDB" id="A0A0A9FNE5"/>
<dbReference type="EMBL" id="GBRH01184089">
    <property type="protein sequence ID" value="JAE13807.1"/>
    <property type="molecule type" value="Transcribed_RNA"/>
</dbReference>
<reference evidence="1" key="2">
    <citation type="journal article" date="2015" name="Data Brief">
        <title>Shoot transcriptome of the giant reed, Arundo donax.</title>
        <authorList>
            <person name="Barrero R.A."/>
            <person name="Guerrero F.D."/>
            <person name="Moolhuijzen P."/>
            <person name="Goolsby J.A."/>
            <person name="Tidwell J."/>
            <person name="Bellgard S.E."/>
            <person name="Bellgard M.I."/>
        </authorList>
    </citation>
    <scope>NUCLEOTIDE SEQUENCE</scope>
    <source>
        <tissue evidence="1">Shoot tissue taken approximately 20 cm above the soil surface</tissue>
    </source>
</reference>
<proteinExistence type="predicted"/>
<evidence type="ECO:0000313" key="1">
    <source>
        <dbReference type="EMBL" id="JAE13807.1"/>
    </source>
</evidence>
<sequence length="36" mass="3962">MKETAQLESTITACLAPNNSTASTAHGREKLCEWRI</sequence>